<dbReference type="Proteomes" id="UP001139384">
    <property type="component" value="Unassembled WGS sequence"/>
</dbReference>
<accession>A0A9X1TJP7</accession>
<dbReference type="CDD" id="cd07326">
    <property type="entry name" value="M56_BlaR1_MecR1_like"/>
    <property type="match status" value="1"/>
</dbReference>
<feature type="transmembrane region" description="Helical" evidence="7">
    <location>
        <begin position="6"/>
        <end position="23"/>
    </location>
</feature>
<keyword evidence="7" id="KW-0812">Transmembrane</keyword>
<feature type="domain" description="Peptidase M48" evidence="8">
    <location>
        <begin position="122"/>
        <end position="201"/>
    </location>
</feature>
<dbReference type="GO" id="GO:0004222">
    <property type="term" value="F:metalloendopeptidase activity"/>
    <property type="evidence" value="ECO:0007669"/>
    <property type="project" value="InterPro"/>
</dbReference>
<comment type="caution">
    <text evidence="9">The sequence shown here is derived from an EMBL/GenBank/DDBJ whole genome shotgun (WGS) entry which is preliminary data.</text>
</comment>
<evidence type="ECO:0000256" key="5">
    <source>
        <dbReference type="ARBA" id="ARBA00023049"/>
    </source>
</evidence>
<name>A0A9X1TJP7_STRM4</name>
<organism evidence="9 10">
    <name type="scientific">Streptomyces muensis</name>
    <dbReference type="NCBI Taxonomy" id="1077944"/>
    <lineage>
        <taxon>Bacteria</taxon>
        <taxon>Bacillati</taxon>
        <taxon>Actinomycetota</taxon>
        <taxon>Actinomycetes</taxon>
        <taxon>Kitasatosporales</taxon>
        <taxon>Streptomycetaceae</taxon>
        <taxon>Streptomyces</taxon>
    </lineage>
</organism>
<evidence type="ECO:0000256" key="1">
    <source>
        <dbReference type="ARBA" id="ARBA00022670"/>
    </source>
</evidence>
<gene>
    <name evidence="9" type="ORF">L0P92_06440</name>
</gene>
<proteinExistence type="inferred from homology"/>
<evidence type="ECO:0000256" key="3">
    <source>
        <dbReference type="ARBA" id="ARBA00022801"/>
    </source>
</evidence>
<evidence type="ECO:0000313" key="9">
    <source>
        <dbReference type="EMBL" id="MCF1593215.1"/>
    </source>
</evidence>
<keyword evidence="5 6" id="KW-0482">Metalloprotease</keyword>
<dbReference type="AlphaFoldDB" id="A0A9X1TJP7"/>
<evidence type="ECO:0000256" key="6">
    <source>
        <dbReference type="RuleBase" id="RU003983"/>
    </source>
</evidence>
<dbReference type="Pfam" id="PF01435">
    <property type="entry name" value="Peptidase_M48"/>
    <property type="match status" value="1"/>
</dbReference>
<comment type="cofactor">
    <cofactor evidence="6">
        <name>Zn(2+)</name>
        <dbReference type="ChEBI" id="CHEBI:29105"/>
    </cofactor>
    <text evidence="6">Binds 1 zinc ion per subunit.</text>
</comment>
<keyword evidence="3 6" id="KW-0378">Hydrolase</keyword>
<evidence type="ECO:0000256" key="2">
    <source>
        <dbReference type="ARBA" id="ARBA00022723"/>
    </source>
</evidence>
<reference evidence="9" key="1">
    <citation type="submission" date="2022-01" db="EMBL/GenBank/DDBJ databases">
        <title>Draft Genome Sequences of Seven Type Strains of the Genus Streptomyces.</title>
        <authorList>
            <person name="Aziz S."/>
            <person name="Coretto E."/>
            <person name="Chronakova A."/>
            <person name="Sproer C."/>
            <person name="Huber K."/>
            <person name="Nouioui I."/>
            <person name="Gross H."/>
        </authorList>
    </citation>
    <scope>NUCLEOTIDE SEQUENCE</scope>
    <source>
        <strain evidence="9">DSM 103493</strain>
    </source>
</reference>
<sequence length="307" mass="32812">MNAAPALLGYAAGVGFLAPRLLLRSAWPHRAPALAVAVWHGLTVSFTIAVALAAYHLAAPTEHLHADLIAVLHSCGLTTATATTAAPDPTVADRLAITLPLSVVLLVLGCFVFEVLRGRRTRSRHREVLDMVGRRSPHLCATVLEHDRPAAYCLPGHQPRVVITAGALRLLSPGQLEAVLEHERSHIAGRHHLVMAATQAFARVFRRLPLARHGKEQTSVLLEMIADDRALRRRSREELATAMYEMAAAKAAPVGAFAVGGPSAVVRMRRVLAPQRRPHVALRGTVAAAAAVVPVIPLLFGCVPTLG</sequence>
<dbReference type="InterPro" id="IPR001915">
    <property type="entry name" value="Peptidase_M48"/>
</dbReference>
<evidence type="ECO:0000259" key="8">
    <source>
        <dbReference type="Pfam" id="PF01435"/>
    </source>
</evidence>
<keyword evidence="4 6" id="KW-0862">Zinc</keyword>
<protein>
    <submittedName>
        <fullName evidence="9">M56 family metallopeptidase</fullName>
    </submittedName>
</protein>
<comment type="similarity">
    <text evidence="6">Belongs to the peptidase M48 family.</text>
</comment>
<dbReference type="Gene3D" id="3.30.2010.10">
    <property type="entry name" value="Metalloproteases ('zincins'), catalytic domain"/>
    <property type="match status" value="1"/>
</dbReference>
<keyword evidence="7" id="KW-0472">Membrane</keyword>
<dbReference type="PANTHER" id="PTHR34978:SF3">
    <property type="entry name" value="SLR0241 PROTEIN"/>
    <property type="match status" value="1"/>
</dbReference>
<keyword evidence="1 6" id="KW-0645">Protease</keyword>
<evidence type="ECO:0000313" key="10">
    <source>
        <dbReference type="Proteomes" id="UP001139384"/>
    </source>
</evidence>
<feature type="transmembrane region" description="Helical" evidence="7">
    <location>
        <begin position="95"/>
        <end position="116"/>
    </location>
</feature>
<feature type="transmembrane region" description="Helical" evidence="7">
    <location>
        <begin position="280"/>
        <end position="300"/>
    </location>
</feature>
<dbReference type="RefSeq" id="WP_234761539.1">
    <property type="nucleotide sequence ID" value="NZ_JAKEIP010000014.1"/>
</dbReference>
<evidence type="ECO:0000256" key="4">
    <source>
        <dbReference type="ARBA" id="ARBA00022833"/>
    </source>
</evidence>
<dbReference type="GO" id="GO:0046872">
    <property type="term" value="F:metal ion binding"/>
    <property type="evidence" value="ECO:0007669"/>
    <property type="project" value="UniProtKB-KW"/>
</dbReference>
<evidence type="ECO:0000256" key="7">
    <source>
        <dbReference type="SAM" id="Phobius"/>
    </source>
</evidence>
<dbReference type="InterPro" id="IPR052173">
    <property type="entry name" value="Beta-lactam_resp_regulator"/>
</dbReference>
<keyword evidence="2" id="KW-0479">Metal-binding</keyword>
<dbReference type="GO" id="GO:0006508">
    <property type="term" value="P:proteolysis"/>
    <property type="evidence" value="ECO:0007669"/>
    <property type="project" value="UniProtKB-KW"/>
</dbReference>
<dbReference type="EMBL" id="JAKEIP010000014">
    <property type="protein sequence ID" value="MCF1593215.1"/>
    <property type="molecule type" value="Genomic_DNA"/>
</dbReference>
<keyword evidence="7" id="KW-1133">Transmembrane helix</keyword>
<dbReference type="PANTHER" id="PTHR34978">
    <property type="entry name" value="POSSIBLE SENSOR-TRANSDUCER PROTEIN BLAR"/>
    <property type="match status" value="1"/>
</dbReference>
<keyword evidence="10" id="KW-1185">Reference proteome</keyword>
<feature type="transmembrane region" description="Helical" evidence="7">
    <location>
        <begin position="35"/>
        <end position="58"/>
    </location>
</feature>